<sequence>MLLSTSDVEGFSNTFLEALATGTPVVARRSVDPDLIVLRHALGASAENELALSKSVSAIWDMTADEYNAVAMRCQIYVKANHSPTAKARELIAALKPLLDKSKYPGQRR</sequence>
<dbReference type="EMBL" id="ADOU02000005">
    <property type="protein sequence ID" value="KGJ66756.1"/>
    <property type="molecule type" value="Genomic_DNA"/>
</dbReference>
<dbReference type="AlphaFoldDB" id="A0A837CBS5"/>
<comment type="caution">
    <text evidence="1">The sequence shown here is derived from an EMBL/GenBank/DDBJ whole genome shotgun (WGS) entry which is preliminary data.</text>
</comment>
<reference evidence="1 2" key="1">
    <citation type="journal article" date="2014" name="BMC Genomics">
        <title>Comparative genomics of Bradyrhizobium japonicum CPAC 15 and Bradyrhizobium diazoefficiens CPAC 7: elite model strains for understanding symbiotic performance with soybean.</title>
        <authorList>
            <person name="Siqueira A.F."/>
            <person name="Ormeno-Orrillo E."/>
            <person name="Souza R.C."/>
            <person name="Rodrigues E.P."/>
            <person name="Almeida L.G."/>
            <person name="Barcellos F.G."/>
            <person name="Batista J.S."/>
            <person name="Nakatami A.S."/>
            <person name="Martinez-Romero E."/>
            <person name="Vasconcelos A.T."/>
            <person name="Hungria M."/>
        </authorList>
    </citation>
    <scope>NUCLEOTIDE SEQUENCE [LARGE SCALE GENOMIC DNA]</scope>
    <source>
        <strain evidence="1 2">SEMIA 5080</strain>
    </source>
</reference>
<dbReference type="Proteomes" id="UP000024900">
    <property type="component" value="Unassembled WGS sequence"/>
</dbReference>
<proteinExistence type="predicted"/>
<accession>A0A837CBS5</accession>
<dbReference type="SUPFAM" id="SSF53756">
    <property type="entry name" value="UDP-Glycosyltransferase/glycogen phosphorylase"/>
    <property type="match status" value="1"/>
</dbReference>
<dbReference type="Gene3D" id="3.40.50.2000">
    <property type="entry name" value="Glycogen Phosphorylase B"/>
    <property type="match status" value="1"/>
</dbReference>
<evidence type="ECO:0000313" key="1">
    <source>
        <dbReference type="EMBL" id="KGJ66756.1"/>
    </source>
</evidence>
<organism evidence="1 2">
    <name type="scientific">Bradyrhizobium diazoefficiens SEMIA 5080</name>
    <dbReference type="NCBI Taxonomy" id="754504"/>
    <lineage>
        <taxon>Bacteria</taxon>
        <taxon>Pseudomonadati</taxon>
        <taxon>Pseudomonadota</taxon>
        <taxon>Alphaproteobacteria</taxon>
        <taxon>Hyphomicrobiales</taxon>
        <taxon>Nitrobacteraceae</taxon>
        <taxon>Bradyrhizobium</taxon>
    </lineage>
</organism>
<gene>
    <name evidence="1" type="ORF">BJA5080_03377</name>
</gene>
<evidence type="ECO:0000313" key="2">
    <source>
        <dbReference type="Proteomes" id="UP000024900"/>
    </source>
</evidence>
<protein>
    <recommendedName>
        <fullName evidence="3">Glycosyl transferase family 1 domain-containing protein</fullName>
    </recommendedName>
</protein>
<evidence type="ECO:0008006" key="3">
    <source>
        <dbReference type="Google" id="ProtNLM"/>
    </source>
</evidence>
<name>A0A837CBS5_9BRAD</name>